<gene>
    <name evidence="3" type="primary">ydhD_2</name>
    <name evidence="3" type="ORF">BRLA_c006150</name>
</gene>
<accession>A0A075R183</accession>
<dbReference type="EC" id="3.2.-.-" evidence="3"/>
<feature type="chain" id="PRO_5001709431" evidence="1">
    <location>
        <begin position="28"/>
        <end position="412"/>
    </location>
</feature>
<dbReference type="PROSITE" id="PS51910">
    <property type="entry name" value="GH18_2"/>
    <property type="match status" value="1"/>
</dbReference>
<dbReference type="InterPro" id="IPR036582">
    <property type="entry name" value="Mao_N_sf"/>
</dbReference>
<dbReference type="Proteomes" id="UP000005850">
    <property type="component" value="Chromosome"/>
</dbReference>
<keyword evidence="4" id="KW-1185">Reference proteome</keyword>
<dbReference type="SUPFAM" id="SSF55383">
    <property type="entry name" value="Copper amine oxidase, domain N"/>
    <property type="match status" value="1"/>
</dbReference>
<dbReference type="PANTHER" id="PTHR46066:SF2">
    <property type="entry name" value="CHITINASE DOMAIN-CONTAINING PROTEIN 1"/>
    <property type="match status" value="1"/>
</dbReference>
<protein>
    <submittedName>
        <fullName evidence="3">Putative sporulation-specific glycosylase YdhD</fullName>
        <ecNumber evidence="3">3.2.-.-</ecNumber>
    </submittedName>
</protein>
<dbReference type="EMBL" id="CP007806">
    <property type="protein sequence ID" value="AIG24973.1"/>
    <property type="molecule type" value="Genomic_DNA"/>
</dbReference>
<dbReference type="InterPro" id="IPR017853">
    <property type="entry name" value="GH"/>
</dbReference>
<dbReference type="Pfam" id="PF00704">
    <property type="entry name" value="Glyco_hydro_18"/>
    <property type="match status" value="1"/>
</dbReference>
<dbReference type="RefSeq" id="WP_003335551.1">
    <property type="nucleotide sequence ID" value="NZ_CP007806.1"/>
</dbReference>
<dbReference type="GO" id="GO:0005975">
    <property type="term" value="P:carbohydrate metabolic process"/>
    <property type="evidence" value="ECO:0007669"/>
    <property type="project" value="InterPro"/>
</dbReference>
<reference evidence="3 4" key="1">
    <citation type="journal article" date="2011" name="J. Bacteriol.">
        <title>Genome sequence of Brevibacillus laterosporus LMG 15441, a pathogen of invertebrates.</title>
        <authorList>
            <person name="Djukic M."/>
            <person name="Poehlein A."/>
            <person name="Thurmer A."/>
            <person name="Daniel R."/>
        </authorList>
    </citation>
    <scope>NUCLEOTIDE SEQUENCE [LARGE SCALE GENOMIC DNA]</scope>
    <source>
        <strain evidence="3 4">LMG 15441</strain>
    </source>
</reference>
<dbReference type="HOGENOM" id="CLU_047970_0_0_9"/>
<evidence type="ECO:0000313" key="4">
    <source>
        <dbReference type="Proteomes" id="UP000005850"/>
    </source>
</evidence>
<proteinExistence type="predicted"/>
<organism evidence="3 4">
    <name type="scientific">Brevibacillus laterosporus LMG 15441</name>
    <dbReference type="NCBI Taxonomy" id="1042163"/>
    <lineage>
        <taxon>Bacteria</taxon>
        <taxon>Bacillati</taxon>
        <taxon>Bacillota</taxon>
        <taxon>Bacilli</taxon>
        <taxon>Bacillales</taxon>
        <taxon>Paenibacillaceae</taxon>
        <taxon>Brevibacillus</taxon>
    </lineage>
</organism>
<dbReference type="Gene3D" id="3.20.20.80">
    <property type="entry name" value="Glycosidases"/>
    <property type="match status" value="1"/>
</dbReference>
<dbReference type="Gene3D" id="3.30.457.10">
    <property type="entry name" value="Copper amine oxidase-like, N-terminal domain"/>
    <property type="match status" value="1"/>
</dbReference>
<dbReference type="Pfam" id="PF07833">
    <property type="entry name" value="Cu_amine_oxidN1"/>
    <property type="match status" value="1"/>
</dbReference>
<feature type="domain" description="GH18" evidence="2">
    <location>
        <begin position="127"/>
        <end position="412"/>
    </location>
</feature>
<evidence type="ECO:0000256" key="1">
    <source>
        <dbReference type="SAM" id="SignalP"/>
    </source>
</evidence>
<dbReference type="GO" id="GO:0016798">
    <property type="term" value="F:hydrolase activity, acting on glycosyl bonds"/>
    <property type="evidence" value="ECO:0007669"/>
    <property type="project" value="UniProtKB-KW"/>
</dbReference>
<keyword evidence="1" id="KW-0732">Signal</keyword>
<keyword evidence="3" id="KW-0378">Hydrolase</keyword>
<keyword evidence="3" id="KW-0326">Glycosidase</keyword>
<dbReference type="AlphaFoldDB" id="A0A075R183"/>
<dbReference type="KEGG" id="blr:BRLA_c006150"/>
<dbReference type="InterPro" id="IPR001223">
    <property type="entry name" value="Glyco_hydro18_cat"/>
</dbReference>
<dbReference type="SUPFAM" id="SSF51445">
    <property type="entry name" value="(Trans)glycosidases"/>
    <property type="match status" value="1"/>
</dbReference>
<dbReference type="STRING" id="1042163.BRLA_c006150"/>
<evidence type="ECO:0000259" key="2">
    <source>
        <dbReference type="PROSITE" id="PS51910"/>
    </source>
</evidence>
<dbReference type="InterPro" id="IPR012854">
    <property type="entry name" value="Cu_amine_oxidase-like_N"/>
</dbReference>
<dbReference type="PANTHER" id="PTHR46066">
    <property type="entry name" value="CHITINASE DOMAIN-CONTAINING PROTEIN 1 FAMILY MEMBER"/>
    <property type="match status" value="1"/>
</dbReference>
<evidence type="ECO:0000313" key="3">
    <source>
        <dbReference type="EMBL" id="AIG24973.1"/>
    </source>
</evidence>
<feature type="signal peptide" evidence="1">
    <location>
        <begin position="1"/>
        <end position="27"/>
    </location>
</feature>
<dbReference type="eggNOG" id="COG3858">
    <property type="taxonomic scope" value="Bacteria"/>
</dbReference>
<name>A0A075R183_BRELA</name>
<sequence length="412" mass="45136">MKIWLKTFLLSGLLLLLFGLQPSQSLASGNAKILLDGYPLSFPVQPQVVKGTTLVPFRAIAEAMGIQVQWDNATRTIVATNPNGTAGTQLRLQINNATAYVNNQPIKLAVSPTLYKGSALIPLRVFSEQFGATVNWDGANQTVLLQSPPKDIYTMAFYAISSFSERQLISSFDAVAFGWARINENGEFTLQGKDFYWPKSAGDVTPEGIVSEAKAGGTQPYFMVFASDRKGELMKMLQTAQLRQQTIDGILQTVRNQPFEGVALDFEGLGLSGDIELEKRLYTEFIGQLAPVLHQEGKKLSLILHPPNGSYKGYDYAQLSAMADDLIIMAYDYGQKGQPENLDKVNEAIQLALKQVPKEKLILGISMGSENAGTINSKIGLAKRYGLKGVSLWRLGLIGEPTYLEMKKAVAM</sequence>